<protein>
    <submittedName>
        <fullName evidence="2">Uncharacterized protein</fullName>
    </submittedName>
</protein>
<name>A0AAV1UH12_9STRA</name>
<feature type="region of interest" description="Disordered" evidence="1">
    <location>
        <begin position="85"/>
        <end position="177"/>
    </location>
</feature>
<proteinExistence type="predicted"/>
<feature type="compositionally biased region" description="Pro residues" evidence="1">
    <location>
        <begin position="12"/>
        <end position="24"/>
    </location>
</feature>
<evidence type="ECO:0000313" key="3">
    <source>
        <dbReference type="Proteomes" id="UP001162060"/>
    </source>
</evidence>
<feature type="compositionally biased region" description="Low complexity" evidence="1">
    <location>
        <begin position="138"/>
        <end position="153"/>
    </location>
</feature>
<dbReference type="AlphaFoldDB" id="A0AAV1UH12"/>
<feature type="compositionally biased region" description="Basic and acidic residues" evidence="1">
    <location>
        <begin position="87"/>
        <end position="103"/>
    </location>
</feature>
<reference evidence="2" key="1">
    <citation type="submission" date="2024-01" db="EMBL/GenBank/DDBJ databases">
        <authorList>
            <person name="Webb A."/>
        </authorList>
    </citation>
    <scope>NUCLEOTIDE SEQUENCE</scope>
    <source>
        <strain evidence="2">Pm1</strain>
    </source>
</reference>
<accession>A0AAV1UH12</accession>
<evidence type="ECO:0000313" key="2">
    <source>
        <dbReference type="EMBL" id="CAK7934159.1"/>
    </source>
</evidence>
<dbReference type="EMBL" id="CAKLBY020000197">
    <property type="protein sequence ID" value="CAK7934159.1"/>
    <property type="molecule type" value="Genomic_DNA"/>
</dbReference>
<gene>
    <name evidence="2" type="ORF">PM001_LOCUS19309</name>
</gene>
<feature type="compositionally biased region" description="Basic and acidic residues" evidence="1">
    <location>
        <begin position="110"/>
        <end position="122"/>
    </location>
</feature>
<organism evidence="2 3">
    <name type="scientific">Peronospora matthiolae</name>
    <dbReference type="NCBI Taxonomy" id="2874970"/>
    <lineage>
        <taxon>Eukaryota</taxon>
        <taxon>Sar</taxon>
        <taxon>Stramenopiles</taxon>
        <taxon>Oomycota</taxon>
        <taxon>Peronosporomycetes</taxon>
        <taxon>Peronosporales</taxon>
        <taxon>Peronosporaceae</taxon>
        <taxon>Peronospora</taxon>
    </lineage>
</organism>
<comment type="caution">
    <text evidence="2">The sequence shown here is derived from an EMBL/GenBank/DDBJ whole genome shotgun (WGS) entry which is preliminary data.</text>
</comment>
<evidence type="ECO:0000256" key="1">
    <source>
        <dbReference type="SAM" id="MobiDB-lite"/>
    </source>
</evidence>
<dbReference type="Proteomes" id="UP001162060">
    <property type="component" value="Unassembled WGS sequence"/>
</dbReference>
<feature type="region of interest" description="Disordered" evidence="1">
    <location>
        <begin position="1"/>
        <end position="54"/>
    </location>
</feature>
<sequence>MPSSVDDNLDVPLPPPPPFPPPPQARLEDDSKPNKRPTSQSAGHAQKPKKRKDFREILALFHDDSMDPAQVKSVWHSLWQTTLAESQEEHKRHLQQQEKEQRSVKRKKSGDHGHVAAREAHARHSNLARESFKRARQSSSASTDSSESSGKTSRLGGRFSKHVSKGPKMLPKFGGRT</sequence>